<feature type="compositionally biased region" description="Basic and acidic residues" evidence="1">
    <location>
        <begin position="295"/>
        <end position="312"/>
    </location>
</feature>
<gene>
    <name evidence="3" type="ORF">AB204_10615</name>
</gene>
<dbReference type="Pfam" id="PF06213">
    <property type="entry name" value="CobT"/>
    <property type="match status" value="1"/>
</dbReference>
<dbReference type="Gene3D" id="3.40.50.410">
    <property type="entry name" value="von Willebrand factor, type A domain"/>
    <property type="match status" value="1"/>
</dbReference>
<name>A0A0J5FSQ2_9GAMM</name>
<dbReference type="STRING" id="880157.AB204_10615"/>
<feature type="region of interest" description="Disordered" evidence="1">
    <location>
        <begin position="224"/>
        <end position="358"/>
    </location>
</feature>
<dbReference type="PIRSF" id="PIRSF031715">
    <property type="entry name" value="Cob_chel_CobT"/>
    <property type="match status" value="1"/>
</dbReference>
<dbReference type="GO" id="GO:0009236">
    <property type="term" value="P:cobalamin biosynthetic process"/>
    <property type="evidence" value="ECO:0007669"/>
    <property type="project" value="InterPro"/>
</dbReference>
<dbReference type="InterPro" id="IPR051928">
    <property type="entry name" value="NorD/CobT"/>
</dbReference>
<dbReference type="InterPro" id="IPR006538">
    <property type="entry name" value="CobT"/>
</dbReference>
<evidence type="ECO:0000259" key="2">
    <source>
        <dbReference type="Pfam" id="PF11775"/>
    </source>
</evidence>
<feature type="compositionally biased region" description="Basic and acidic residues" evidence="1">
    <location>
        <begin position="224"/>
        <end position="287"/>
    </location>
</feature>
<dbReference type="RefSeq" id="WP_047963336.1">
    <property type="nucleotide sequence ID" value="NZ_CAWMBG010000064.1"/>
</dbReference>
<dbReference type="SUPFAM" id="SSF53300">
    <property type="entry name" value="vWA-like"/>
    <property type="match status" value="1"/>
</dbReference>
<organism evidence="3 4">
    <name type="scientific">Xenorhabdus khoisanae</name>
    <dbReference type="NCBI Taxonomy" id="880157"/>
    <lineage>
        <taxon>Bacteria</taxon>
        <taxon>Pseudomonadati</taxon>
        <taxon>Pseudomonadota</taxon>
        <taxon>Gammaproteobacteria</taxon>
        <taxon>Enterobacterales</taxon>
        <taxon>Morganellaceae</taxon>
        <taxon>Xenorhabdus</taxon>
    </lineage>
</organism>
<dbReference type="PANTHER" id="PTHR41248">
    <property type="entry name" value="NORD PROTEIN"/>
    <property type="match status" value="1"/>
</dbReference>
<feature type="compositionally biased region" description="Acidic residues" evidence="1">
    <location>
        <begin position="317"/>
        <end position="347"/>
    </location>
</feature>
<reference evidence="3 4" key="1">
    <citation type="submission" date="2015-06" db="EMBL/GenBank/DDBJ databases">
        <title>Draft Whole-Genome Sequence of the Entomopathogenic Bacterium Xenorhabdus khoisanae.</title>
        <authorList>
            <person name="Naidoo S."/>
            <person name="Featherston J."/>
            <person name="Gray V.M."/>
        </authorList>
    </citation>
    <scope>NUCLEOTIDE SEQUENCE [LARGE SCALE GENOMIC DNA]</scope>
    <source>
        <strain evidence="3 4">MCB</strain>
    </source>
</reference>
<dbReference type="AlphaFoldDB" id="A0A0J5FSQ2"/>
<dbReference type="InterPro" id="IPR025861">
    <property type="entry name" value="CobT_VWA_dom"/>
</dbReference>
<dbReference type="Proteomes" id="UP000036277">
    <property type="component" value="Unassembled WGS sequence"/>
</dbReference>
<keyword evidence="4" id="KW-1185">Reference proteome</keyword>
<evidence type="ECO:0000313" key="3">
    <source>
        <dbReference type="EMBL" id="KMJ45139.1"/>
    </source>
</evidence>
<dbReference type="InterPro" id="IPR036465">
    <property type="entry name" value="vWFA_dom_sf"/>
</dbReference>
<dbReference type="OrthoDB" id="6064888at2"/>
<dbReference type="PATRIC" id="fig|880157.4.peg.2246"/>
<dbReference type="PANTHER" id="PTHR41248:SF1">
    <property type="entry name" value="NORD PROTEIN"/>
    <property type="match status" value="1"/>
</dbReference>
<evidence type="ECO:0000256" key="1">
    <source>
        <dbReference type="SAM" id="MobiDB-lite"/>
    </source>
</evidence>
<evidence type="ECO:0000313" key="4">
    <source>
        <dbReference type="Proteomes" id="UP000036277"/>
    </source>
</evidence>
<protein>
    <recommendedName>
        <fullName evidence="2">Cobalamin biosynthesis protein CobT VWA domain-containing protein</fullName>
    </recommendedName>
</protein>
<sequence length="694" mass="77246">MIKSEKIRPEVLTFRESVQTVISLLAAKKIKVVDFGSQAYCAYNKKTGELEYINIPSIPDTASDTLLNAIRGFIDHEVAHVLFTDQKISAFFSDKKAHYVWNVIEDTYIERKMSSMFQGSRQNLLKTQKHIIENYFAPKIDGYIHGYAEDTRTLFLEVFLMPVSRAFCGHTPFVDFMEPYWNMFEGELAVLDSINYKTRINRITKSEGSAKLAADLLRAFRLDEEKKKTSPSESDSPSKKLEPTEEGVDDKASKTKEEKSDLSSDKGDRYSDTECKSKNKVKPKEDVLSNTGDTTKSETDEPESAKFDRESENGSGSEDESKEVDASTDGDSESEELTTEDMAELESDYAPKSKSVEDAASEMISDEIKSVHSSAYLPLTRVNDFMGLLEDASEFIRNGAGRVGGAIWTDHSYRDYEFNEKSGLHNFRKFIKPQLTSKSQTLSKDLERAIASKNRVQKVNGLRKGKINSSSLWKIALPTINDDRVFSKKYDHKAVNAAVQLVIDLSGSMDGSRIKLATAAAYALSDALDKIKVPNVITGFTTVGRMKGGGTSCSRYEPLFLPTLKNWNEKANSSTAMARLGLCVNHIPLRNNVDGESILSLSRHHVGRTEDKQIMLVLSDGAPSADGSGFNKHLVEVADYLTNKVKIDLLAVGIQTSAPARFYKYHTEVRSVDDLPKTVIAAIHNVLLGNSIIL</sequence>
<accession>A0A0J5FSQ2</accession>
<proteinExistence type="predicted"/>
<feature type="domain" description="Cobalamin biosynthesis protein CobT VWA" evidence="2">
    <location>
        <begin position="485"/>
        <end position="688"/>
    </location>
</feature>
<comment type="caution">
    <text evidence="3">The sequence shown here is derived from an EMBL/GenBank/DDBJ whole genome shotgun (WGS) entry which is preliminary data.</text>
</comment>
<dbReference type="Pfam" id="PF11775">
    <property type="entry name" value="CobT_C"/>
    <property type="match status" value="1"/>
</dbReference>
<dbReference type="EMBL" id="LFCV01000064">
    <property type="protein sequence ID" value="KMJ45139.1"/>
    <property type="molecule type" value="Genomic_DNA"/>
</dbReference>